<sequence length="112" mass="12425">MRQPQLNRRMLLESVTRNSDGAGGFVESWVALGHVWAEVKPRSGGERDREDVGVSRLDVKVTVRAAPVGSSQRPNAGQRFREGSRIYRIMAVTEPDISGRYLTCLAREEVAA</sequence>
<dbReference type="AlphaFoldDB" id="A0A1M5JI67"/>
<organism evidence="1 2">
    <name type="scientific">Cognatishimia maritima</name>
    <dbReference type="NCBI Taxonomy" id="870908"/>
    <lineage>
        <taxon>Bacteria</taxon>
        <taxon>Pseudomonadati</taxon>
        <taxon>Pseudomonadota</taxon>
        <taxon>Alphaproteobacteria</taxon>
        <taxon>Rhodobacterales</taxon>
        <taxon>Paracoccaceae</taxon>
        <taxon>Cognatishimia</taxon>
    </lineage>
</organism>
<reference evidence="2" key="1">
    <citation type="submission" date="2016-11" db="EMBL/GenBank/DDBJ databases">
        <authorList>
            <person name="Varghese N."/>
            <person name="Submissions S."/>
        </authorList>
    </citation>
    <scope>NUCLEOTIDE SEQUENCE [LARGE SCALE GENOMIC DNA]</scope>
    <source>
        <strain evidence="2">DSM 28223</strain>
    </source>
</reference>
<dbReference type="InterPro" id="IPR008767">
    <property type="entry name" value="Phage_SPP1_head-tail_adaptor"/>
</dbReference>
<dbReference type="STRING" id="870908.SAMN04488044_0669"/>
<dbReference type="RefSeq" id="WP_072790474.1">
    <property type="nucleotide sequence ID" value="NZ_FQWM01000001.1"/>
</dbReference>
<dbReference type="NCBIfam" id="TIGR01563">
    <property type="entry name" value="gp16_SPP1"/>
    <property type="match status" value="1"/>
</dbReference>
<dbReference type="EMBL" id="FQWM01000001">
    <property type="protein sequence ID" value="SHG40208.1"/>
    <property type="molecule type" value="Genomic_DNA"/>
</dbReference>
<dbReference type="OrthoDB" id="7570189at2"/>
<accession>A0A1M5JI67</accession>
<protein>
    <submittedName>
        <fullName evidence="1">Phage head-tail adaptor, putative, SPP1 family</fullName>
    </submittedName>
</protein>
<dbReference type="Pfam" id="PF05521">
    <property type="entry name" value="Phage_HCP"/>
    <property type="match status" value="1"/>
</dbReference>
<evidence type="ECO:0000313" key="2">
    <source>
        <dbReference type="Proteomes" id="UP000184211"/>
    </source>
</evidence>
<dbReference type="Proteomes" id="UP000184211">
    <property type="component" value="Unassembled WGS sequence"/>
</dbReference>
<proteinExistence type="predicted"/>
<keyword evidence="2" id="KW-1185">Reference proteome</keyword>
<gene>
    <name evidence="1" type="ORF">SAMN04488044_0669</name>
</gene>
<evidence type="ECO:0000313" key="1">
    <source>
        <dbReference type="EMBL" id="SHG40208.1"/>
    </source>
</evidence>
<dbReference type="Gene3D" id="2.40.10.270">
    <property type="entry name" value="Bacteriophage SPP1 head-tail adaptor protein"/>
    <property type="match status" value="1"/>
</dbReference>
<name>A0A1M5JI67_9RHOB</name>
<dbReference type="InterPro" id="IPR038666">
    <property type="entry name" value="SSP1_head-tail_sf"/>
</dbReference>